<reference evidence="1" key="1">
    <citation type="submission" date="2022-12" db="EMBL/GenBank/DDBJ databases">
        <authorList>
            <person name="Brejova B."/>
        </authorList>
    </citation>
    <scope>NUCLEOTIDE SEQUENCE</scope>
</reference>
<sequence length="329" mass="37788">MLKSIIHSETYLINSSNSINDTSNCARIPSLKNENNNRYSTLLGTSNSKRSNFLKVCSWPFQRIESLNELKREDDTEVRSTDLEEKAMTFSTSRRSNLFPLRNNPSLENIKKVSSRSSKKGSFEPSNRCVVITNITSSMGINSVIQQVCGGPLEKIVRHSNSLEIYFIFPEHAKQFYMYGKNSGLLIVNGLKLKVQWLLDDENNQIISPNLLSQILHNGCRRCLIISKVIPNKKIRTGDKMFYPEPEIHYSSYLNVSEIRSDFNKFGEIMDIGSVISRKLCFSVFYYDIKHAINAKNEFELIGSELNLKYKDWSIWYGKDITDRACFAL</sequence>
<evidence type="ECO:0000313" key="2">
    <source>
        <dbReference type="Proteomes" id="UP001152885"/>
    </source>
</evidence>
<accession>A0A9W4TYN4</accession>
<protein>
    <recommendedName>
        <fullName evidence="3">Sporulation-specific protein 2</fullName>
    </recommendedName>
</protein>
<dbReference type="Gene3D" id="3.30.70.330">
    <property type="match status" value="1"/>
</dbReference>
<dbReference type="OrthoDB" id="4073963at2759"/>
<dbReference type="Proteomes" id="UP001152885">
    <property type="component" value="Unassembled WGS sequence"/>
</dbReference>
<evidence type="ECO:0000313" key="1">
    <source>
        <dbReference type="EMBL" id="CAI5758725.1"/>
    </source>
</evidence>
<gene>
    <name evidence="1" type="ORF">CANVERA_P3237</name>
</gene>
<dbReference type="AlphaFoldDB" id="A0A9W4TYN4"/>
<dbReference type="InterPro" id="IPR012677">
    <property type="entry name" value="Nucleotide-bd_a/b_plait_sf"/>
</dbReference>
<evidence type="ECO:0008006" key="3">
    <source>
        <dbReference type="Google" id="ProtNLM"/>
    </source>
</evidence>
<proteinExistence type="predicted"/>
<dbReference type="EMBL" id="CANTUO010000003">
    <property type="protein sequence ID" value="CAI5758725.1"/>
    <property type="molecule type" value="Genomic_DNA"/>
</dbReference>
<name>A0A9W4TYN4_9ASCO</name>
<keyword evidence="2" id="KW-1185">Reference proteome</keyword>
<comment type="caution">
    <text evidence="1">The sequence shown here is derived from an EMBL/GenBank/DDBJ whole genome shotgun (WGS) entry which is preliminary data.</text>
</comment>
<organism evidence="1 2">
    <name type="scientific">Candida verbasci</name>
    <dbReference type="NCBI Taxonomy" id="1227364"/>
    <lineage>
        <taxon>Eukaryota</taxon>
        <taxon>Fungi</taxon>
        <taxon>Dikarya</taxon>
        <taxon>Ascomycota</taxon>
        <taxon>Saccharomycotina</taxon>
        <taxon>Pichiomycetes</taxon>
        <taxon>Debaryomycetaceae</taxon>
        <taxon>Candida/Lodderomyces clade</taxon>
        <taxon>Candida</taxon>
    </lineage>
</organism>